<dbReference type="InterPro" id="IPR022061">
    <property type="entry name" value="DUF3617"/>
</dbReference>
<dbReference type="EMBL" id="CP034464">
    <property type="protein sequence ID" value="AZP10823.1"/>
    <property type="molecule type" value="Genomic_DNA"/>
</dbReference>
<keyword evidence="1" id="KW-0732">Signal</keyword>
<evidence type="ECO:0000256" key="1">
    <source>
        <dbReference type="SAM" id="SignalP"/>
    </source>
</evidence>
<proteinExistence type="predicted"/>
<protein>
    <submittedName>
        <fullName evidence="2">DUF3617 domain-containing protein</fullName>
    </submittedName>
</protein>
<sequence length="185" mass="20367">MEFAMSLYRKMIPLSLLSALIASLAFGNAYAAGKMKPGLWEMHMQSDEMKNMPQISPEQMEQMKKMGVKMPTMQDGGMAVKVCVSKEMSEQEQPPLAQKQHSGCTPQNMKQNGNEYSMELVCDGPELKGIGMVKGSYNGSDSMRSSYDFKGVSHGKPMTQHMESKGKWLAADCGDVKPAGVMPKK</sequence>
<dbReference type="Proteomes" id="UP000275663">
    <property type="component" value="Chromosome"/>
</dbReference>
<accession>A0A3Q9BN85</accession>
<dbReference type="AlphaFoldDB" id="A0A3Q9BN85"/>
<dbReference type="KEGG" id="upv:EJN92_01535"/>
<name>A0A3Q9BN85_9BURK</name>
<evidence type="ECO:0000313" key="3">
    <source>
        <dbReference type="Proteomes" id="UP000275663"/>
    </source>
</evidence>
<reference evidence="2 3" key="1">
    <citation type="journal article" date="2011" name="Int. J. Syst. Evol. Microbiol.">
        <title>Description of Undibacterium oligocarboniphilum sp. nov., isolated from purified water, and Undibacterium pigrum strain CCUG 49012 as the type strain of Undibacterium parvum sp. nov., and emended descriptions of the genus Undibacterium and the species Undibacterium pigrum.</title>
        <authorList>
            <person name="Eder W."/>
            <person name="Wanner G."/>
            <person name="Ludwig W."/>
            <person name="Busse H.J."/>
            <person name="Ziemke-Kageler F."/>
            <person name="Lang E."/>
        </authorList>
    </citation>
    <scope>NUCLEOTIDE SEQUENCE [LARGE SCALE GENOMIC DNA]</scope>
    <source>
        <strain evidence="2 3">DSM 23061</strain>
    </source>
</reference>
<dbReference type="Pfam" id="PF12276">
    <property type="entry name" value="DUF3617"/>
    <property type="match status" value="1"/>
</dbReference>
<evidence type="ECO:0000313" key="2">
    <source>
        <dbReference type="EMBL" id="AZP10823.1"/>
    </source>
</evidence>
<keyword evidence="3" id="KW-1185">Reference proteome</keyword>
<gene>
    <name evidence="2" type="ORF">EJN92_01535</name>
</gene>
<feature type="signal peptide" evidence="1">
    <location>
        <begin position="1"/>
        <end position="31"/>
    </location>
</feature>
<feature type="chain" id="PRO_5018632014" evidence="1">
    <location>
        <begin position="32"/>
        <end position="185"/>
    </location>
</feature>
<organism evidence="2 3">
    <name type="scientific">Undibacterium parvum</name>
    <dbReference type="NCBI Taxonomy" id="401471"/>
    <lineage>
        <taxon>Bacteria</taxon>
        <taxon>Pseudomonadati</taxon>
        <taxon>Pseudomonadota</taxon>
        <taxon>Betaproteobacteria</taxon>
        <taxon>Burkholderiales</taxon>
        <taxon>Oxalobacteraceae</taxon>
        <taxon>Undibacterium</taxon>
    </lineage>
</organism>